<organism evidence="2 3">
    <name type="scientific">Roseibium aggregatum</name>
    <dbReference type="NCBI Taxonomy" id="187304"/>
    <lineage>
        <taxon>Bacteria</taxon>
        <taxon>Pseudomonadati</taxon>
        <taxon>Pseudomonadota</taxon>
        <taxon>Alphaproteobacteria</taxon>
        <taxon>Hyphomicrobiales</taxon>
        <taxon>Stappiaceae</taxon>
        <taxon>Roseibium</taxon>
    </lineage>
</organism>
<feature type="domain" description="HTH luxR-type" evidence="1">
    <location>
        <begin position="207"/>
        <end position="272"/>
    </location>
</feature>
<reference evidence="2" key="1">
    <citation type="submission" date="2020-12" db="EMBL/GenBank/DDBJ databases">
        <title>Oil enriched cultivation method for isolating marine PHA-producing bacteria.</title>
        <authorList>
            <person name="Zheng W."/>
            <person name="Yu S."/>
            <person name="Huang Y."/>
        </authorList>
    </citation>
    <scope>NUCLEOTIDE SEQUENCE</scope>
    <source>
        <strain evidence="2">SY-2-12</strain>
    </source>
</reference>
<sequence length="592" mass="66903">MKVDGDTLEYDHDSDEIIDRIYNVLSDPDSWQDLVVSFAEKYETLLTQSGSEDFQEISKTVQSRMGRLRPHFERFNSIFHSSSLDFMFADDHRREEEEHIPHLRVDASGRITEANQAAQSGFNIKVGEAIEAMPADADSLRALRSRLTQFSQGAAAEKQIAILPMYGLRGFPVIFSVTLAPRSGPGEPRSFLFRGLEIGWRDDVGQTVARVFQLTRAELEVFREIVQGRPIAEIASDRGRSPQTVRTQVRTLFDKTGLRSQIDIVRMYIAVSKFSQDQDIPGRLYTSNCRTEIIEVEPGRNIQVDIVGPDDGRPVLLFHGFITGGRFPLEVEQKLYAFGLKLITPFRPGYCRSTPADWTFEDYPDKIVQDAGAVLKHYGIERAVALGRFSGALYASAAVNAHKGILKGLIVVSGTPPTRTRRQLDAIKPEARIFAYSAKYFPQALPPLLWTFLQAVRKENARDFFDKWYSKPASDNRAAARSEVQKLLSSGWKNTLRHGTKAYMMDVRHTASDWSGFYTGLNKPILMIHGTQDPVSTLDQIEELVADFPKIRLETYEDAGQLLFFTHPDRLLKRIAEFFDEVSPSLARSQKP</sequence>
<dbReference type="PANTHER" id="PTHR43798:SF33">
    <property type="entry name" value="HYDROLASE, PUTATIVE (AFU_ORTHOLOGUE AFUA_2G14860)-RELATED"/>
    <property type="match status" value="1"/>
</dbReference>
<comment type="caution">
    <text evidence="2">The sequence shown here is derived from an EMBL/GenBank/DDBJ whole genome shotgun (WGS) entry which is preliminary data.</text>
</comment>
<proteinExistence type="predicted"/>
<dbReference type="SUPFAM" id="SSF53474">
    <property type="entry name" value="alpha/beta-Hydrolases"/>
    <property type="match status" value="1"/>
</dbReference>
<dbReference type="PROSITE" id="PS50043">
    <property type="entry name" value="HTH_LUXR_2"/>
    <property type="match status" value="1"/>
</dbReference>
<dbReference type="InterPro" id="IPR016032">
    <property type="entry name" value="Sig_transdc_resp-reg_C-effctor"/>
</dbReference>
<dbReference type="Gene3D" id="3.40.50.1820">
    <property type="entry name" value="alpha/beta hydrolase"/>
    <property type="match status" value="1"/>
</dbReference>
<name>A0A939EIN0_9HYPH</name>
<dbReference type="SMART" id="SM00421">
    <property type="entry name" value="HTH_LUXR"/>
    <property type="match status" value="1"/>
</dbReference>
<dbReference type="EMBL" id="JAEKJZ010000005">
    <property type="protein sequence ID" value="MBN9672983.1"/>
    <property type="molecule type" value="Genomic_DNA"/>
</dbReference>
<dbReference type="GO" id="GO:0003677">
    <property type="term" value="F:DNA binding"/>
    <property type="evidence" value="ECO:0007669"/>
    <property type="project" value="InterPro"/>
</dbReference>
<evidence type="ECO:0000259" key="1">
    <source>
        <dbReference type="PROSITE" id="PS50043"/>
    </source>
</evidence>
<dbReference type="CDD" id="cd06170">
    <property type="entry name" value="LuxR_C_like"/>
    <property type="match status" value="1"/>
</dbReference>
<dbReference type="GO" id="GO:0016020">
    <property type="term" value="C:membrane"/>
    <property type="evidence" value="ECO:0007669"/>
    <property type="project" value="TreeGrafter"/>
</dbReference>
<dbReference type="RefSeq" id="WP_207142819.1">
    <property type="nucleotide sequence ID" value="NZ_JAEKJZ010000005.1"/>
</dbReference>
<dbReference type="PANTHER" id="PTHR43798">
    <property type="entry name" value="MONOACYLGLYCEROL LIPASE"/>
    <property type="match status" value="1"/>
</dbReference>
<evidence type="ECO:0000313" key="2">
    <source>
        <dbReference type="EMBL" id="MBN9672983.1"/>
    </source>
</evidence>
<dbReference type="Proteomes" id="UP000664096">
    <property type="component" value="Unassembled WGS sequence"/>
</dbReference>
<evidence type="ECO:0000313" key="3">
    <source>
        <dbReference type="Proteomes" id="UP000664096"/>
    </source>
</evidence>
<dbReference type="GO" id="GO:0016787">
    <property type="term" value="F:hydrolase activity"/>
    <property type="evidence" value="ECO:0007669"/>
    <property type="project" value="UniProtKB-KW"/>
</dbReference>
<dbReference type="InterPro" id="IPR000073">
    <property type="entry name" value="AB_hydrolase_1"/>
</dbReference>
<dbReference type="Pfam" id="PF00196">
    <property type="entry name" value="GerE"/>
    <property type="match status" value="1"/>
</dbReference>
<dbReference type="InterPro" id="IPR050266">
    <property type="entry name" value="AB_hydrolase_sf"/>
</dbReference>
<dbReference type="SUPFAM" id="SSF46894">
    <property type="entry name" value="C-terminal effector domain of the bipartite response regulators"/>
    <property type="match status" value="1"/>
</dbReference>
<accession>A0A939EIN0</accession>
<gene>
    <name evidence="2" type="ORF">JF539_21690</name>
</gene>
<dbReference type="InterPro" id="IPR036388">
    <property type="entry name" value="WH-like_DNA-bd_sf"/>
</dbReference>
<dbReference type="Pfam" id="PF00561">
    <property type="entry name" value="Abhydrolase_1"/>
    <property type="match status" value="1"/>
</dbReference>
<dbReference type="InterPro" id="IPR000792">
    <property type="entry name" value="Tscrpt_reg_LuxR_C"/>
</dbReference>
<protein>
    <submittedName>
        <fullName evidence="2">Alpha/beta fold hydrolase</fullName>
    </submittedName>
</protein>
<keyword evidence="2" id="KW-0378">Hydrolase</keyword>
<dbReference type="GO" id="GO:0006355">
    <property type="term" value="P:regulation of DNA-templated transcription"/>
    <property type="evidence" value="ECO:0007669"/>
    <property type="project" value="InterPro"/>
</dbReference>
<dbReference type="Gene3D" id="1.10.10.10">
    <property type="entry name" value="Winged helix-like DNA-binding domain superfamily/Winged helix DNA-binding domain"/>
    <property type="match status" value="1"/>
</dbReference>
<dbReference type="AlphaFoldDB" id="A0A939EIN0"/>
<dbReference type="InterPro" id="IPR029058">
    <property type="entry name" value="AB_hydrolase_fold"/>
</dbReference>